<dbReference type="PROSITE" id="PS51898">
    <property type="entry name" value="TYR_RECOMBINASE"/>
    <property type="match status" value="1"/>
</dbReference>
<name>A0A512TRC4_CLOBU</name>
<dbReference type="AlphaFoldDB" id="A0A512TRC4"/>
<protein>
    <submittedName>
        <fullName evidence="7">Site-specific integrase</fullName>
    </submittedName>
</protein>
<dbReference type="InterPro" id="IPR010998">
    <property type="entry name" value="Integrase_recombinase_N"/>
</dbReference>
<dbReference type="Pfam" id="PF00589">
    <property type="entry name" value="Phage_integrase"/>
    <property type="match status" value="1"/>
</dbReference>
<dbReference type="InterPro" id="IPR002104">
    <property type="entry name" value="Integrase_catalytic"/>
</dbReference>
<dbReference type="PROSITE" id="PS51900">
    <property type="entry name" value="CB"/>
    <property type="match status" value="1"/>
</dbReference>
<dbReference type="GO" id="GO:0003677">
    <property type="term" value="F:DNA binding"/>
    <property type="evidence" value="ECO:0007669"/>
    <property type="project" value="UniProtKB-UniRule"/>
</dbReference>
<sequence length="361" mass="42451">MDYKEHIRKKDGGLQAILSYKEDRKWKQKSKQGFEDNKKGEKQAKQWMHDMINDLENHMLLNKDYKNITFKEFIDIYVEDRKVNLSDSSLHILDTACRVNFNTLNHILLKDIKPIDVQRCVNKMVEKNLNSSTIESYLSKVHTVFRFAIDKYNIISTNPIKNIEYHKTKKEEKHALTKSEVYSLLKKIKVLRSKQYYITSLLAVKCGLRVGEILGLTWDNINFLNNTLKIDKQWNKKNGKFTFTAPKTKNSYREIPFSNEVKNELLEFKNNFPINIDNRILKRKSKDSFSSELIRTYKHIGFDISVHELRHTYATNLISNGMDFKTAAQLLGHDVEQTMKTYSHVNDDMLSEARKIINMIS</sequence>
<dbReference type="InterPro" id="IPR011010">
    <property type="entry name" value="DNA_brk_join_enz"/>
</dbReference>
<keyword evidence="3" id="KW-0233">DNA recombination</keyword>
<dbReference type="PANTHER" id="PTHR30349:SF41">
    <property type="entry name" value="INTEGRASE_RECOMBINASE PROTEIN MJ0367-RELATED"/>
    <property type="match status" value="1"/>
</dbReference>
<dbReference type="RefSeq" id="WP_146869072.1">
    <property type="nucleotide sequence ID" value="NZ_BKBC01000059.1"/>
</dbReference>
<dbReference type="Gene3D" id="1.10.150.130">
    <property type="match status" value="1"/>
</dbReference>
<dbReference type="InterPro" id="IPR013762">
    <property type="entry name" value="Integrase-like_cat_sf"/>
</dbReference>
<dbReference type="InterPro" id="IPR050090">
    <property type="entry name" value="Tyrosine_recombinase_XerCD"/>
</dbReference>
<evidence type="ECO:0000256" key="1">
    <source>
        <dbReference type="ARBA" id="ARBA00008857"/>
    </source>
</evidence>
<dbReference type="Gene3D" id="1.10.443.10">
    <property type="entry name" value="Intergrase catalytic core"/>
    <property type="match status" value="1"/>
</dbReference>
<evidence type="ECO:0000313" key="7">
    <source>
        <dbReference type="EMBL" id="GEQ22766.1"/>
    </source>
</evidence>
<dbReference type="PANTHER" id="PTHR30349">
    <property type="entry name" value="PHAGE INTEGRASE-RELATED"/>
    <property type="match status" value="1"/>
</dbReference>
<dbReference type="CDD" id="cd01189">
    <property type="entry name" value="INT_ICEBs1_C_like"/>
    <property type="match status" value="1"/>
</dbReference>
<dbReference type="SUPFAM" id="SSF56349">
    <property type="entry name" value="DNA breaking-rejoining enzymes"/>
    <property type="match status" value="1"/>
</dbReference>
<evidence type="ECO:0000259" key="5">
    <source>
        <dbReference type="PROSITE" id="PS51898"/>
    </source>
</evidence>
<evidence type="ECO:0000313" key="8">
    <source>
        <dbReference type="Proteomes" id="UP000321089"/>
    </source>
</evidence>
<dbReference type="InterPro" id="IPR044068">
    <property type="entry name" value="CB"/>
</dbReference>
<evidence type="ECO:0000256" key="4">
    <source>
        <dbReference type="PROSITE-ProRule" id="PRU01248"/>
    </source>
</evidence>
<comment type="caution">
    <text evidence="7">The sequence shown here is derived from an EMBL/GenBank/DDBJ whole genome shotgun (WGS) entry which is preliminary data.</text>
</comment>
<dbReference type="Proteomes" id="UP000321089">
    <property type="component" value="Unassembled WGS sequence"/>
</dbReference>
<evidence type="ECO:0000256" key="2">
    <source>
        <dbReference type="ARBA" id="ARBA00023125"/>
    </source>
</evidence>
<reference evidence="7 8" key="1">
    <citation type="submission" date="2019-07" db="EMBL/GenBank/DDBJ databases">
        <title>Whole genome shotgun sequence of Clostridium butyricum NBRC 3858.</title>
        <authorList>
            <person name="Hosoyama A."/>
            <person name="Uohara A."/>
            <person name="Ohji S."/>
            <person name="Ichikawa N."/>
        </authorList>
    </citation>
    <scope>NUCLEOTIDE SEQUENCE [LARGE SCALE GENOMIC DNA]</scope>
    <source>
        <strain evidence="7 8">NBRC 3858</strain>
    </source>
</reference>
<feature type="domain" description="Tyr recombinase" evidence="5">
    <location>
        <begin position="171"/>
        <end position="355"/>
    </location>
</feature>
<organism evidence="7 8">
    <name type="scientific">Clostridium butyricum</name>
    <dbReference type="NCBI Taxonomy" id="1492"/>
    <lineage>
        <taxon>Bacteria</taxon>
        <taxon>Bacillati</taxon>
        <taxon>Bacillota</taxon>
        <taxon>Clostridia</taxon>
        <taxon>Eubacteriales</taxon>
        <taxon>Clostridiaceae</taxon>
        <taxon>Clostridium</taxon>
    </lineage>
</organism>
<dbReference type="GO" id="GO:0015074">
    <property type="term" value="P:DNA integration"/>
    <property type="evidence" value="ECO:0007669"/>
    <property type="project" value="InterPro"/>
</dbReference>
<feature type="domain" description="Core-binding (CB)" evidence="6">
    <location>
        <begin position="68"/>
        <end position="149"/>
    </location>
</feature>
<dbReference type="EMBL" id="BKBC01000059">
    <property type="protein sequence ID" value="GEQ22766.1"/>
    <property type="molecule type" value="Genomic_DNA"/>
</dbReference>
<evidence type="ECO:0000256" key="3">
    <source>
        <dbReference type="ARBA" id="ARBA00023172"/>
    </source>
</evidence>
<dbReference type="GO" id="GO:0006310">
    <property type="term" value="P:DNA recombination"/>
    <property type="evidence" value="ECO:0007669"/>
    <property type="project" value="UniProtKB-KW"/>
</dbReference>
<gene>
    <name evidence="7" type="ORF">CBU02nite_32720</name>
</gene>
<proteinExistence type="inferred from homology"/>
<accession>A0A512TRC4</accession>
<keyword evidence="2 4" id="KW-0238">DNA-binding</keyword>
<evidence type="ECO:0000259" key="6">
    <source>
        <dbReference type="PROSITE" id="PS51900"/>
    </source>
</evidence>
<comment type="similarity">
    <text evidence="1">Belongs to the 'phage' integrase family.</text>
</comment>